<comment type="caution">
    <text evidence="3">The sequence shown here is derived from an EMBL/GenBank/DDBJ whole genome shotgun (WGS) entry which is preliminary data.</text>
</comment>
<dbReference type="InterPro" id="IPR018389">
    <property type="entry name" value="DctP_fam"/>
</dbReference>
<dbReference type="Gene3D" id="3.40.190.170">
    <property type="entry name" value="Bacterial extracellular solute-binding protein, family 7"/>
    <property type="match status" value="1"/>
</dbReference>
<feature type="signal peptide" evidence="2">
    <location>
        <begin position="1"/>
        <end position="28"/>
    </location>
</feature>
<dbReference type="Pfam" id="PF03480">
    <property type="entry name" value="DctP"/>
    <property type="match status" value="1"/>
</dbReference>
<feature type="chain" id="PRO_5038613201" description="TRAP transporter substrate-binding protein" evidence="2">
    <location>
        <begin position="29"/>
        <end position="354"/>
    </location>
</feature>
<gene>
    <name evidence="3" type="ORF">D5F11_014070</name>
</gene>
<protein>
    <recommendedName>
        <fullName evidence="5">TRAP transporter substrate-binding protein</fullName>
    </recommendedName>
</protein>
<evidence type="ECO:0000256" key="1">
    <source>
        <dbReference type="ARBA" id="ARBA00022729"/>
    </source>
</evidence>
<dbReference type="CDD" id="cd13603">
    <property type="entry name" value="PBP2_TRAP_Siap_TeaA_like"/>
    <property type="match status" value="1"/>
</dbReference>
<evidence type="ECO:0000256" key="2">
    <source>
        <dbReference type="SAM" id="SignalP"/>
    </source>
</evidence>
<reference evidence="3 4" key="1">
    <citation type="submission" date="2018-12" db="EMBL/GenBank/DDBJ databases">
        <authorList>
            <person name="Sun L."/>
            <person name="Chen Z."/>
        </authorList>
    </citation>
    <scope>NUCLEOTIDE SEQUENCE [LARGE SCALE GENOMIC DNA]</scope>
    <source>
        <strain evidence="3 4">LMG 29736</strain>
    </source>
</reference>
<dbReference type="NCBIfam" id="NF037995">
    <property type="entry name" value="TRAP_S1"/>
    <property type="match status" value="1"/>
</dbReference>
<name>A0A429X6G2_SIMTE</name>
<accession>A0A429X6G2</accession>
<dbReference type="AlphaFoldDB" id="A0A429X6G2"/>
<sequence>MEVTMKKFKIFVFFLVSMLLMTACSSNGSGSADKESYVLRVSHPYQKATLHHQYMVWFDEELQKRSDGRLSLEIYSDSQLMPPEQEIPGILQGQIDMTHSLTSIAGSFDPIWYFFDLPFLFDYDPKDPKVYMDSRKAFVDSEKGGRLIAKMAEEKGLKVLSLDSTDLFATLWTADESKMITDTASAHGLKLRTPGGKVAPETLKAIKASGISIPGTELPTALQQGVVDGLITVPLYLYDNKLPVKTQTLYPFVNYLMPVMMSQKKFESLPEDLQEILVETGKDLEQYAYDTVSEKIADVNERLESEQGIKTYYPTPEEIEEWKKVTEPAWDSFMKSEPRAKELMEEAIRLRDEN</sequence>
<dbReference type="EMBL" id="QYTW02000014">
    <property type="protein sequence ID" value="RST59016.1"/>
    <property type="molecule type" value="Genomic_DNA"/>
</dbReference>
<dbReference type="OrthoDB" id="9776801at2"/>
<dbReference type="GO" id="GO:0055085">
    <property type="term" value="P:transmembrane transport"/>
    <property type="evidence" value="ECO:0007669"/>
    <property type="project" value="InterPro"/>
</dbReference>
<dbReference type="PANTHER" id="PTHR33376">
    <property type="match status" value="1"/>
</dbReference>
<evidence type="ECO:0000313" key="4">
    <source>
        <dbReference type="Proteomes" id="UP000287296"/>
    </source>
</evidence>
<evidence type="ECO:0000313" key="3">
    <source>
        <dbReference type="EMBL" id="RST59016.1"/>
    </source>
</evidence>
<evidence type="ECO:0008006" key="5">
    <source>
        <dbReference type="Google" id="ProtNLM"/>
    </source>
</evidence>
<dbReference type="Proteomes" id="UP000287296">
    <property type="component" value="Unassembled WGS sequence"/>
</dbReference>
<organism evidence="3 4">
    <name type="scientific">Siminovitchia terrae</name>
    <name type="common">Bacillus terrae</name>
    <dbReference type="NCBI Taxonomy" id="1914933"/>
    <lineage>
        <taxon>Bacteria</taxon>
        <taxon>Bacillati</taxon>
        <taxon>Bacillota</taxon>
        <taxon>Bacilli</taxon>
        <taxon>Bacillales</taxon>
        <taxon>Bacillaceae</taxon>
        <taxon>Siminovitchia</taxon>
    </lineage>
</organism>
<dbReference type="PANTHER" id="PTHR33376:SF5">
    <property type="entry name" value="EXTRACYTOPLASMIC SOLUTE RECEPTOR PROTEIN"/>
    <property type="match status" value="1"/>
</dbReference>
<dbReference type="InterPro" id="IPR038404">
    <property type="entry name" value="TRAP_DctP_sf"/>
</dbReference>
<proteinExistence type="predicted"/>
<keyword evidence="1 2" id="KW-0732">Signal</keyword>
<dbReference type="PROSITE" id="PS51257">
    <property type="entry name" value="PROKAR_LIPOPROTEIN"/>
    <property type="match status" value="1"/>
</dbReference>